<dbReference type="SUPFAM" id="SSF55550">
    <property type="entry name" value="SH2 domain"/>
    <property type="match status" value="1"/>
</dbReference>
<gene>
    <name evidence="1" type="ORF">PACLA_8A003543</name>
</gene>
<proteinExistence type="predicted"/>
<dbReference type="InterPro" id="IPR036860">
    <property type="entry name" value="SH2_dom_sf"/>
</dbReference>
<dbReference type="OrthoDB" id="8815311at2759"/>
<dbReference type="Pfam" id="PF00017">
    <property type="entry name" value="SH2"/>
    <property type="match status" value="1"/>
</dbReference>
<dbReference type="Proteomes" id="UP001152795">
    <property type="component" value="Unassembled WGS sequence"/>
</dbReference>
<dbReference type="GO" id="GO:0070374">
    <property type="term" value="P:positive regulation of ERK1 and ERK2 cascade"/>
    <property type="evidence" value="ECO:0007669"/>
    <property type="project" value="TreeGrafter"/>
</dbReference>
<dbReference type="PRINTS" id="PR00401">
    <property type="entry name" value="SH2DOMAIN"/>
</dbReference>
<comment type="caution">
    <text evidence="1">The sequence shown here is derived from an EMBL/GenBank/DDBJ whole genome shotgun (WGS) entry which is preliminary data.</text>
</comment>
<dbReference type="GO" id="GO:0005737">
    <property type="term" value="C:cytoplasm"/>
    <property type="evidence" value="ECO:0007669"/>
    <property type="project" value="TreeGrafter"/>
</dbReference>
<dbReference type="GO" id="GO:0004726">
    <property type="term" value="F:non-membrane spanning protein tyrosine phosphatase activity"/>
    <property type="evidence" value="ECO:0007669"/>
    <property type="project" value="TreeGrafter"/>
</dbReference>
<accession>A0A6S7I4B7</accession>
<dbReference type="InterPro" id="IPR000980">
    <property type="entry name" value="SH2"/>
</dbReference>
<dbReference type="SMART" id="SM00252">
    <property type="entry name" value="SH2"/>
    <property type="match status" value="1"/>
</dbReference>
<protein>
    <submittedName>
        <fullName evidence="1">Tyrosine- phosphatase non-receptor type 11, partial</fullName>
    </submittedName>
</protein>
<dbReference type="PROSITE" id="PS50001">
    <property type="entry name" value="SH2"/>
    <property type="match status" value="1"/>
</dbReference>
<dbReference type="GO" id="GO:0050839">
    <property type="term" value="F:cell adhesion molecule binding"/>
    <property type="evidence" value="ECO:0007669"/>
    <property type="project" value="TreeGrafter"/>
</dbReference>
<dbReference type="Gene3D" id="3.30.505.10">
    <property type="entry name" value="SH2 domain"/>
    <property type="match status" value="1"/>
</dbReference>
<evidence type="ECO:0000313" key="2">
    <source>
        <dbReference type="Proteomes" id="UP001152795"/>
    </source>
</evidence>
<organism evidence="1 2">
    <name type="scientific">Paramuricea clavata</name>
    <name type="common">Red gorgonian</name>
    <name type="synonym">Violescent sea-whip</name>
    <dbReference type="NCBI Taxonomy" id="317549"/>
    <lineage>
        <taxon>Eukaryota</taxon>
        <taxon>Metazoa</taxon>
        <taxon>Cnidaria</taxon>
        <taxon>Anthozoa</taxon>
        <taxon>Octocorallia</taxon>
        <taxon>Malacalcyonacea</taxon>
        <taxon>Plexauridae</taxon>
        <taxon>Paramuricea</taxon>
    </lineage>
</organism>
<dbReference type="GO" id="GO:0030971">
    <property type="term" value="F:receptor tyrosine kinase binding"/>
    <property type="evidence" value="ECO:0007669"/>
    <property type="project" value="TreeGrafter"/>
</dbReference>
<reference evidence="1" key="1">
    <citation type="submission" date="2020-04" db="EMBL/GenBank/DDBJ databases">
        <authorList>
            <person name="Alioto T."/>
            <person name="Alioto T."/>
            <person name="Gomez Garrido J."/>
        </authorList>
    </citation>
    <scope>NUCLEOTIDE SEQUENCE</scope>
    <source>
        <strain evidence="1">A484AB</strain>
    </source>
</reference>
<dbReference type="AlphaFoldDB" id="A0A6S7I4B7"/>
<dbReference type="PANTHER" id="PTHR46559">
    <property type="entry name" value="TYROSINE-PROTEIN PHOSPHATASE NON-RECEPTOR TYPE 11"/>
    <property type="match status" value="1"/>
</dbReference>
<dbReference type="PANTHER" id="PTHR46559:SF3">
    <property type="entry name" value="TYROSINE-PROTEIN PHOSPHATASE NON-RECEPTOR TYPE"/>
    <property type="match status" value="1"/>
</dbReference>
<name>A0A6S7I4B7_PARCT</name>
<keyword evidence="2" id="KW-1185">Reference proteome</keyword>
<sequence length="172" mass="19472">MSWFHSGITGHDAEALLLDRGFDGSFLLRHSVSRPGEFTFSVRHGEEIFHLIIENTGDYYELCAGQKFAKINELVQWYSENTAQFTIKGTKDVLILKYPLNSAAPTTESQPMVPPPKLPPTSYKGWRKVTIGDTLPNNNLQSLINPPSHEKEYRVKCEYHGDIYASLSQERG</sequence>
<dbReference type="EMBL" id="CACRXK020004126">
    <property type="protein sequence ID" value="CAB4001581.1"/>
    <property type="molecule type" value="Genomic_DNA"/>
</dbReference>
<evidence type="ECO:0000313" key="1">
    <source>
        <dbReference type="EMBL" id="CAB4001581.1"/>
    </source>
</evidence>